<dbReference type="InterPro" id="IPR050678">
    <property type="entry name" value="DNA_Partitioning_ATPase"/>
</dbReference>
<dbReference type="OrthoDB" id="9815116at2"/>
<dbReference type="PANTHER" id="PTHR13696:SF99">
    <property type="entry name" value="COBYRINIC ACID AC-DIAMIDE SYNTHASE"/>
    <property type="match status" value="1"/>
</dbReference>
<sequence>MSVIIACSNNKGGSGKTCCSVTLAHALANRGKRVLVCDLDTQCNATSLLLRIGDTPRNSLYELLSGTAETADCIYPSKYEMVDVLPNVEEVAAMEFDLIKEADLKLPLLRDRLRPHADAKYDFVFLDCPPNLGFWTMSALISANLVISPTVSGSGFSLDGLLRTIKLIKEIQQDTNPGLRFFRLLINNVDRRTTMGKVTMAQLADKLGSEMIFSTTIPASAQFQQAEHLRETVLRQNTKGPGAKAYRALAQEVLDLVGG</sequence>
<dbReference type="Proteomes" id="UP000004662">
    <property type="component" value="Plasmid pFW10102"/>
</dbReference>
<keyword evidence="3" id="KW-1185">Reference proteome</keyword>
<reference evidence="3" key="1">
    <citation type="journal article" date="2015" name="Genome Announc.">
        <title>High-Quality Draft Genome Sequence of Desulfovibrio carbinoliphilus FW-101-2B, an Organic Acid-Oxidizing Sulfate-Reducing Bacterium Isolated from Uranium(VI)-Contaminated Groundwater.</title>
        <authorList>
            <person name="Ramsay B.D."/>
            <person name="Hwang C."/>
            <person name="Woo H.L."/>
            <person name="Carroll S.L."/>
            <person name="Lucas S."/>
            <person name="Han J."/>
            <person name="Lapidus A.L."/>
            <person name="Cheng J.F."/>
            <person name="Goodwin L.A."/>
            <person name="Pitluck S."/>
            <person name="Peters L."/>
            <person name="Chertkov O."/>
            <person name="Held B."/>
            <person name="Detter J.C."/>
            <person name="Han C.S."/>
            <person name="Tapia R."/>
            <person name="Land M.L."/>
            <person name="Hauser L.J."/>
            <person name="Kyrpides N.C."/>
            <person name="Ivanova N.N."/>
            <person name="Mikhailova N."/>
            <person name="Pagani I."/>
            <person name="Woyke T."/>
            <person name="Arkin A.P."/>
            <person name="Dehal P."/>
            <person name="Chivian D."/>
            <person name="Criddle C.S."/>
            <person name="Wu W."/>
            <person name="Chakraborty R."/>
            <person name="Hazen T.C."/>
            <person name="Fields M.W."/>
        </authorList>
    </citation>
    <scope>NUCLEOTIDE SEQUENCE [LARGE SCALE GENOMIC DNA]</scope>
    <source>
        <strain evidence="3">FW-101-2B</strain>
    </source>
</reference>
<evidence type="ECO:0000313" key="2">
    <source>
        <dbReference type="EMBL" id="EHJ45925.1"/>
    </source>
</evidence>
<feature type="domain" description="AAA" evidence="1">
    <location>
        <begin position="4"/>
        <end position="180"/>
    </location>
</feature>
<dbReference type="Gene3D" id="3.40.50.300">
    <property type="entry name" value="P-loop containing nucleotide triphosphate hydrolases"/>
    <property type="match status" value="1"/>
</dbReference>
<dbReference type="PIRSF" id="PIRSF009320">
    <property type="entry name" value="Nuc_binding_HP_1000"/>
    <property type="match status" value="1"/>
</dbReference>
<dbReference type="InterPro" id="IPR025669">
    <property type="entry name" value="AAA_dom"/>
</dbReference>
<dbReference type="Pfam" id="PF13614">
    <property type="entry name" value="AAA_31"/>
    <property type="match status" value="1"/>
</dbReference>
<dbReference type="AlphaFoldDB" id="G7QEC9"/>
<dbReference type="PANTHER" id="PTHR13696">
    <property type="entry name" value="P-LOOP CONTAINING NUCLEOSIDE TRIPHOSPHATE HYDROLASE"/>
    <property type="match status" value="1"/>
</dbReference>
<protein>
    <submittedName>
        <fullName evidence="2">Cobyrinic acid ac-diamide synthase</fullName>
    </submittedName>
</protein>
<evidence type="ECO:0000313" key="3">
    <source>
        <dbReference type="Proteomes" id="UP000004662"/>
    </source>
</evidence>
<evidence type="ECO:0000259" key="1">
    <source>
        <dbReference type="Pfam" id="PF13614"/>
    </source>
</evidence>
<keyword evidence="2" id="KW-0614">Plasmid</keyword>
<name>G7QEC9_9BACT</name>
<proteinExistence type="predicted"/>
<accession>G7QEC9</accession>
<dbReference type="EMBL" id="CM001370">
    <property type="protein sequence ID" value="EHJ45925.1"/>
    <property type="molecule type" value="Genomic_DNA"/>
</dbReference>
<dbReference type="InterPro" id="IPR027417">
    <property type="entry name" value="P-loop_NTPase"/>
</dbReference>
<dbReference type="SUPFAM" id="SSF52540">
    <property type="entry name" value="P-loop containing nucleoside triphosphate hydrolases"/>
    <property type="match status" value="1"/>
</dbReference>
<dbReference type="RefSeq" id="WP_006918411.1">
    <property type="nucleotide sequence ID" value="NZ_CM001370.1"/>
</dbReference>
<geneLocation type="plasmid" evidence="2 3">
    <name>pFW10102</name>
</geneLocation>
<dbReference type="HOGENOM" id="CLU_037612_1_2_7"/>
<dbReference type="CDD" id="cd02042">
    <property type="entry name" value="ParAB_family"/>
    <property type="match status" value="1"/>
</dbReference>
<gene>
    <name evidence="2" type="ORF">DFW101_3740</name>
</gene>
<organism evidence="2 3">
    <name type="scientific">Solidesulfovibrio carbinoliphilus subsp. oakridgensis</name>
    <dbReference type="NCBI Taxonomy" id="694327"/>
    <lineage>
        <taxon>Bacteria</taxon>
        <taxon>Pseudomonadati</taxon>
        <taxon>Thermodesulfobacteriota</taxon>
        <taxon>Desulfovibrionia</taxon>
        <taxon>Desulfovibrionales</taxon>
        <taxon>Desulfovibrionaceae</taxon>
        <taxon>Solidesulfovibrio</taxon>
    </lineage>
</organism>